<dbReference type="PANTHER" id="PTHR43318:SF1">
    <property type="entry name" value="POLYSACCHARIDE BIOSYNTHESIS PROTEIN EPSC-RELATED"/>
    <property type="match status" value="1"/>
</dbReference>
<sequence length="380" mass="42310">MKGKDSSNRKYDKLNLLPDNLLGRKPVSLMKEGIQQFLKDKVILVTGGGGTIGSEICRQAARGGAKQLIVLDNYENNAYELQQELAGTYHKLNLVVEIASIQDKASINNIFNKYKPQLVFHAAAHKHVPLMEDCPEQAIKNNIFGTYIVINAAKKYKTEKFVLISTDKAVNPTNVMGASKRFCEMMMQSMKNCEGTKFAAVRFGNVLGSNGSVIPLFQSQIARGGPVTITDKRIIRYFMTVTEAACLVLKAGEMASSADIYVLDMGKPVRILKLAEDLIKLNGLTPYKDIDIIETGLRPGEKLYEELLTRKGELTPTVNHKIFIEKQEEIAFSQINYSLQQLKKAINTGSSEKIRLALKEAVPTYKEPSEVNKLADEYLL</sequence>
<dbReference type="InterPro" id="IPR036291">
    <property type="entry name" value="NAD(P)-bd_dom_sf"/>
</dbReference>
<dbReference type="InterPro" id="IPR003869">
    <property type="entry name" value="Polysac_CapD-like"/>
</dbReference>
<dbReference type="Proteomes" id="UP000515703">
    <property type="component" value="Chromosome"/>
</dbReference>
<organism evidence="3 4">
    <name type="scientific">Anaerocolumna chitinilytica</name>
    <dbReference type="NCBI Taxonomy" id="1727145"/>
    <lineage>
        <taxon>Bacteria</taxon>
        <taxon>Bacillati</taxon>
        <taxon>Bacillota</taxon>
        <taxon>Clostridia</taxon>
        <taxon>Lachnospirales</taxon>
        <taxon>Lachnospiraceae</taxon>
        <taxon>Anaerocolumna</taxon>
    </lineage>
</organism>
<dbReference type="CDD" id="cd05237">
    <property type="entry name" value="UDP_invert_4-6DH_SDR_e"/>
    <property type="match status" value="1"/>
</dbReference>
<dbReference type="SUPFAM" id="SSF51735">
    <property type="entry name" value="NAD(P)-binding Rossmann-fold domains"/>
    <property type="match status" value="1"/>
</dbReference>
<reference evidence="3 4" key="1">
    <citation type="submission" date="2020-08" db="EMBL/GenBank/DDBJ databases">
        <title>Draft genome sequencing of an Anaerocolumna strain isolated from anoxic soil subjected to BSD treatment.</title>
        <authorList>
            <person name="Uek A."/>
            <person name="Tonouchi A."/>
        </authorList>
    </citation>
    <scope>NUCLEOTIDE SEQUENCE [LARGE SCALE GENOMIC DNA]</scope>
    <source>
        <strain evidence="3 4">CTTW</strain>
    </source>
</reference>
<dbReference type="RefSeq" id="WP_225903653.1">
    <property type="nucleotide sequence ID" value="NZ_AP023368.1"/>
</dbReference>
<proteinExistence type="inferred from homology"/>
<dbReference type="AlphaFoldDB" id="A0A7I8DMX1"/>
<dbReference type="InterPro" id="IPR051203">
    <property type="entry name" value="Polysaccharide_Synthase-Rel"/>
</dbReference>
<dbReference type="Pfam" id="PF02719">
    <property type="entry name" value="Polysacc_synt_2"/>
    <property type="match status" value="1"/>
</dbReference>
<comment type="similarity">
    <text evidence="1">Belongs to the polysaccharide synthase family.</text>
</comment>
<gene>
    <name evidence="3" type="ORF">bsdcttw_27030</name>
</gene>
<dbReference type="EMBL" id="AP023368">
    <property type="protein sequence ID" value="BCJ99662.1"/>
    <property type="molecule type" value="Genomic_DNA"/>
</dbReference>
<dbReference type="PANTHER" id="PTHR43318">
    <property type="entry name" value="UDP-N-ACETYLGLUCOSAMINE 4,6-DEHYDRATASE"/>
    <property type="match status" value="1"/>
</dbReference>
<protein>
    <recommendedName>
        <fullName evidence="2">Polysaccharide biosynthesis protein CapD-like domain-containing protein</fullName>
    </recommendedName>
</protein>
<dbReference type="KEGG" id="acht:bsdcttw_27030"/>
<evidence type="ECO:0000313" key="4">
    <source>
        <dbReference type="Proteomes" id="UP000515703"/>
    </source>
</evidence>
<reference evidence="3 4" key="2">
    <citation type="submission" date="2020-08" db="EMBL/GenBank/DDBJ databases">
        <authorList>
            <person name="Ueki A."/>
            <person name="Tonouchi A."/>
        </authorList>
    </citation>
    <scope>NUCLEOTIDE SEQUENCE [LARGE SCALE GENOMIC DNA]</scope>
    <source>
        <strain evidence="3 4">CTTW</strain>
    </source>
</reference>
<evidence type="ECO:0000259" key="2">
    <source>
        <dbReference type="Pfam" id="PF02719"/>
    </source>
</evidence>
<accession>A0A7I8DMX1</accession>
<evidence type="ECO:0000256" key="1">
    <source>
        <dbReference type="ARBA" id="ARBA00007430"/>
    </source>
</evidence>
<dbReference type="Gene3D" id="3.40.50.720">
    <property type="entry name" value="NAD(P)-binding Rossmann-like Domain"/>
    <property type="match status" value="1"/>
</dbReference>
<evidence type="ECO:0000313" key="3">
    <source>
        <dbReference type="EMBL" id="BCJ99662.1"/>
    </source>
</evidence>
<feature type="domain" description="Polysaccharide biosynthesis protein CapD-like" evidence="2">
    <location>
        <begin position="43"/>
        <end position="325"/>
    </location>
</feature>
<name>A0A7I8DMX1_9FIRM</name>
<keyword evidence="4" id="KW-1185">Reference proteome</keyword>